<dbReference type="EC" id="4.2.1.17" evidence="1"/>
<dbReference type="EMBL" id="PVNK01000207">
    <property type="protein sequence ID" value="PRP92636.1"/>
    <property type="molecule type" value="Genomic_DNA"/>
</dbReference>
<organism evidence="1 2">
    <name type="scientific">Enhygromyxa salina</name>
    <dbReference type="NCBI Taxonomy" id="215803"/>
    <lineage>
        <taxon>Bacteria</taxon>
        <taxon>Pseudomonadati</taxon>
        <taxon>Myxococcota</taxon>
        <taxon>Polyangia</taxon>
        <taxon>Nannocystales</taxon>
        <taxon>Nannocystaceae</taxon>
        <taxon>Enhygromyxa</taxon>
    </lineage>
</organism>
<sequence>MTELAHYAQEDHVAVITLDDAKANALGPEMVASINRALDRAEGEAKAVVLVGRAGRFCAGFDLRVLMSGAESARPLVLAGCELFLRVFSFPTPLVAACTGHAVAGGALILLGADVRVGAQGAFKIGLTEVQIGIPLPKLVWMLARDRLDVRQCYEATLMARVYDPAGAKAVGYLDEVVAADEVVSRAMARAHELTRLPLPVYARSKASMREGIVATIRETLTEDLDKLLSVTGARPGGS</sequence>
<dbReference type="Gene3D" id="3.90.226.10">
    <property type="entry name" value="2-enoyl-CoA Hydratase, Chain A, domain 1"/>
    <property type="match status" value="1"/>
</dbReference>
<protein>
    <submittedName>
        <fullName evidence="1">Putative enoyl-CoA hydratase</fullName>
        <ecNumber evidence="1">4.2.1.17</ecNumber>
    </submittedName>
</protein>
<dbReference type="GO" id="GO:0004300">
    <property type="term" value="F:enoyl-CoA hydratase activity"/>
    <property type="evidence" value="ECO:0007669"/>
    <property type="project" value="UniProtKB-EC"/>
</dbReference>
<dbReference type="AlphaFoldDB" id="A0A2S9XID2"/>
<evidence type="ECO:0000313" key="2">
    <source>
        <dbReference type="Proteomes" id="UP000237968"/>
    </source>
</evidence>
<dbReference type="PANTHER" id="PTHR11941">
    <property type="entry name" value="ENOYL-COA HYDRATASE-RELATED"/>
    <property type="match status" value="1"/>
</dbReference>
<keyword evidence="1" id="KW-0456">Lyase</keyword>
<dbReference type="PANTHER" id="PTHR11941:SF54">
    <property type="entry name" value="ENOYL-COA HYDRATASE, MITOCHONDRIAL"/>
    <property type="match status" value="1"/>
</dbReference>
<proteinExistence type="predicted"/>
<gene>
    <name evidence="1" type="primary">fadB</name>
    <name evidence="1" type="ORF">ENSA5_48180</name>
</gene>
<dbReference type="RefSeq" id="WP_106394070.1">
    <property type="nucleotide sequence ID" value="NZ_PVNK01000207.1"/>
</dbReference>
<comment type="caution">
    <text evidence="1">The sequence shown here is derived from an EMBL/GenBank/DDBJ whole genome shotgun (WGS) entry which is preliminary data.</text>
</comment>
<dbReference type="CDD" id="cd06558">
    <property type="entry name" value="crotonase-like"/>
    <property type="match status" value="1"/>
</dbReference>
<dbReference type="GO" id="GO:0006635">
    <property type="term" value="P:fatty acid beta-oxidation"/>
    <property type="evidence" value="ECO:0007669"/>
    <property type="project" value="TreeGrafter"/>
</dbReference>
<dbReference type="OrthoDB" id="8640486at2"/>
<keyword evidence="2" id="KW-1185">Reference proteome</keyword>
<dbReference type="InterPro" id="IPR001753">
    <property type="entry name" value="Enoyl-CoA_hydra/iso"/>
</dbReference>
<dbReference type="Proteomes" id="UP000237968">
    <property type="component" value="Unassembled WGS sequence"/>
</dbReference>
<dbReference type="SUPFAM" id="SSF52096">
    <property type="entry name" value="ClpP/crotonase"/>
    <property type="match status" value="1"/>
</dbReference>
<accession>A0A2S9XID2</accession>
<evidence type="ECO:0000313" key="1">
    <source>
        <dbReference type="EMBL" id="PRP92636.1"/>
    </source>
</evidence>
<name>A0A2S9XID2_9BACT</name>
<dbReference type="NCBIfam" id="NF004858">
    <property type="entry name" value="PRK06213.1"/>
    <property type="match status" value="1"/>
</dbReference>
<reference evidence="1 2" key="1">
    <citation type="submission" date="2018-03" db="EMBL/GenBank/DDBJ databases">
        <title>Draft Genome Sequences of the Obligatory Marine Myxobacteria Enhygromyxa salina SWB005.</title>
        <authorList>
            <person name="Poehlein A."/>
            <person name="Moghaddam J.A."/>
            <person name="Harms H."/>
            <person name="Alanjari M."/>
            <person name="Koenig G.M."/>
            <person name="Daniel R."/>
            <person name="Schaeberle T.F."/>
        </authorList>
    </citation>
    <scope>NUCLEOTIDE SEQUENCE [LARGE SCALE GENOMIC DNA]</scope>
    <source>
        <strain evidence="1 2">SWB005</strain>
    </source>
</reference>
<dbReference type="InterPro" id="IPR029045">
    <property type="entry name" value="ClpP/crotonase-like_dom_sf"/>
</dbReference>
<dbReference type="Pfam" id="PF00378">
    <property type="entry name" value="ECH_1"/>
    <property type="match status" value="1"/>
</dbReference>